<dbReference type="InterPro" id="IPR028359">
    <property type="entry name" value="UDP_ManNAc/GlcNAc_DH"/>
</dbReference>
<evidence type="ECO:0000256" key="3">
    <source>
        <dbReference type="ARBA" id="ARBA00016796"/>
    </source>
</evidence>
<organism evidence="10 11">
    <name type="scientific">Haloplanus litoreus</name>
    <dbReference type="NCBI Taxonomy" id="767515"/>
    <lineage>
        <taxon>Archaea</taxon>
        <taxon>Methanobacteriati</taxon>
        <taxon>Methanobacteriota</taxon>
        <taxon>Stenosarchaea group</taxon>
        <taxon>Halobacteria</taxon>
        <taxon>Halobacteriales</taxon>
        <taxon>Haloferacaceae</taxon>
        <taxon>Haloplanus</taxon>
    </lineage>
</organism>
<dbReference type="Proteomes" id="UP001596434">
    <property type="component" value="Unassembled WGS sequence"/>
</dbReference>
<evidence type="ECO:0000256" key="1">
    <source>
        <dbReference type="ARBA" id="ARBA00006601"/>
    </source>
</evidence>
<dbReference type="SUPFAM" id="SSF52413">
    <property type="entry name" value="UDP-glucose/GDP-mannose dehydrogenase C-terminal domain"/>
    <property type="match status" value="1"/>
</dbReference>
<comment type="caution">
    <text evidence="10">The sequence shown here is derived from an EMBL/GenBank/DDBJ whole genome shotgun (WGS) entry which is preliminary data.</text>
</comment>
<accession>A0ABD5ZY13</accession>
<comment type="catalytic activity">
    <reaction evidence="7">
        <text>UDP-N-acetyl-alpha-D-mannosamine + 2 NAD(+) + H2O = UDP-N-acetyl-alpha-D-mannosaminouronate + 2 NADH + 3 H(+)</text>
        <dbReference type="Rhea" id="RHEA:25780"/>
        <dbReference type="ChEBI" id="CHEBI:15377"/>
        <dbReference type="ChEBI" id="CHEBI:15378"/>
        <dbReference type="ChEBI" id="CHEBI:57540"/>
        <dbReference type="ChEBI" id="CHEBI:57945"/>
        <dbReference type="ChEBI" id="CHEBI:68623"/>
        <dbReference type="ChEBI" id="CHEBI:70731"/>
        <dbReference type="EC" id="1.1.1.336"/>
    </reaction>
</comment>
<dbReference type="InterPro" id="IPR036220">
    <property type="entry name" value="UDP-Glc/GDP-Man_DH_C_sf"/>
</dbReference>
<reference evidence="10 11" key="1">
    <citation type="journal article" date="2019" name="Int. J. Syst. Evol. Microbiol.">
        <title>The Global Catalogue of Microorganisms (GCM) 10K type strain sequencing project: providing services to taxonomists for standard genome sequencing and annotation.</title>
        <authorList>
            <consortium name="The Broad Institute Genomics Platform"/>
            <consortium name="The Broad Institute Genome Sequencing Center for Infectious Disease"/>
            <person name="Wu L."/>
            <person name="Ma J."/>
        </authorList>
    </citation>
    <scope>NUCLEOTIDE SEQUENCE [LARGE SCALE GENOMIC DNA]</scope>
    <source>
        <strain evidence="10 11">GX21</strain>
    </source>
</reference>
<dbReference type="PANTHER" id="PTHR43491">
    <property type="entry name" value="UDP-N-ACETYL-D-MANNOSAMINE DEHYDROGENASE"/>
    <property type="match status" value="1"/>
</dbReference>
<dbReference type="Pfam" id="PF03720">
    <property type="entry name" value="UDPG_MGDP_dh_C"/>
    <property type="match status" value="1"/>
</dbReference>
<evidence type="ECO:0000313" key="11">
    <source>
        <dbReference type="Proteomes" id="UP001596434"/>
    </source>
</evidence>
<evidence type="ECO:0000256" key="5">
    <source>
        <dbReference type="ARBA" id="ARBA00023027"/>
    </source>
</evidence>
<comment type="similarity">
    <text evidence="1 8">Belongs to the UDP-glucose/GDP-mannose dehydrogenase family.</text>
</comment>
<dbReference type="GO" id="GO:0089714">
    <property type="term" value="F:UDP-N-acetyl-D-mannosamine dehydrogenase activity"/>
    <property type="evidence" value="ECO:0007669"/>
    <property type="project" value="UniProtKB-EC"/>
</dbReference>
<dbReference type="AlphaFoldDB" id="A0ABD5ZY13"/>
<dbReference type="InterPro" id="IPR036291">
    <property type="entry name" value="NAD(P)-bd_dom_sf"/>
</dbReference>
<name>A0ABD5ZY13_9EURY</name>
<dbReference type="PIRSF" id="PIRSF000124">
    <property type="entry name" value="UDPglc_GDPman_dh"/>
    <property type="match status" value="1"/>
</dbReference>
<dbReference type="NCBIfam" id="TIGR03026">
    <property type="entry name" value="NDP-sugDHase"/>
    <property type="match status" value="1"/>
</dbReference>
<dbReference type="InterPro" id="IPR001732">
    <property type="entry name" value="UDP-Glc/GDP-Man_DH_N"/>
</dbReference>
<dbReference type="PIRSF" id="PIRSF500136">
    <property type="entry name" value="UDP_ManNAc_DH"/>
    <property type="match status" value="1"/>
</dbReference>
<evidence type="ECO:0000256" key="7">
    <source>
        <dbReference type="ARBA" id="ARBA00049130"/>
    </source>
</evidence>
<evidence type="ECO:0000313" key="10">
    <source>
        <dbReference type="EMBL" id="MFC7255279.1"/>
    </source>
</evidence>
<keyword evidence="5" id="KW-0520">NAD</keyword>
<dbReference type="RefSeq" id="WP_379703501.1">
    <property type="nucleotide sequence ID" value="NZ_JBHTAT010000001.1"/>
</dbReference>
<keyword evidence="11" id="KW-1185">Reference proteome</keyword>
<dbReference type="SMART" id="SM00984">
    <property type="entry name" value="UDPG_MGDP_dh_C"/>
    <property type="match status" value="1"/>
</dbReference>
<protein>
    <recommendedName>
        <fullName evidence="3">UDP-N-acetyl-D-mannosamine dehydrogenase</fullName>
        <ecNumber evidence="2">1.1.1.336</ecNumber>
    </recommendedName>
    <alternativeName>
        <fullName evidence="6">UDP-ManNAc 6-dehydrogenase</fullName>
    </alternativeName>
</protein>
<gene>
    <name evidence="10" type="ORF">ACFQKE_08235</name>
</gene>
<evidence type="ECO:0000256" key="4">
    <source>
        <dbReference type="ARBA" id="ARBA00023002"/>
    </source>
</evidence>
<sequence length="429" mass="47051">MDKERTICVVGMGYVGLPLAVEFDREGFDVIGYDIDPEVISQLESNIDPTNELGNRAITDSSVKYTTDSNSIKHADYVLIAVPTPVDDLKNPNLRYVESAAETIGQNLKPGAIIVLESTVYPGATREILAPTIEAESGLNAGEDFYVGYSPERMVPGDDEHGIRDVVKIVSGQTDTVRAELAELYGTIVDAGIHEAPEIEVAEAAKAIENIQRDVNIALMNELAIACQNIGLDTHDVLDAARTKWNFHNYQPGLVGGHCIPVDPFFIIYETERNGYTPKLIEQSRDINEYMPTYIADLTLRGLNDCGKVLRDSTVLVLGLSYKPGVADIRTSVVGDTIKRLQEYGVTVLGADPYADEAAASDEFGIEIQSQPSFHGVDAVLLATPHQLYREIDYAQRCEEMTAPPLIVDVDGVLDRATIESTEIEYRRV</sequence>
<dbReference type="InterPro" id="IPR014027">
    <property type="entry name" value="UDP-Glc/GDP-Man_DH_C"/>
</dbReference>
<evidence type="ECO:0000256" key="2">
    <source>
        <dbReference type="ARBA" id="ARBA00012935"/>
    </source>
</evidence>
<dbReference type="SUPFAM" id="SSF48179">
    <property type="entry name" value="6-phosphogluconate dehydrogenase C-terminal domain-like"/>
    <property type="match status" value="1"/>
</dbReference>
<dbReference type="GeneID" id="96953631"/>
<feature type="domain" description="UDP-glucose/GDP-mannose dehydrogenase C-terminal" evidence="9">
    <location>
        <begin position="316"/>
        <end position="416"/>
    </location>
</feature>
<dbReference type="EMBL" id="JBHTAT010000001">
    <property type="protein sequence ID" value="MFC7255279.1"/>
    <property type="molecule type" value="Genomic_DNA"/>
</dbReference>
<dbReference type="InterPro" id="IPR017476">
    <property type="entry name" value="UDP-Glc/GDP-Man"/>
</dbReference>
<dbReference type="SUPFAM" id="SSF51735">
    <property type="entry name" value="NAD(P)-binding Rossmann-fold domains"/>
    <property type="match status" value="1"/>
</dbReference>
<dbReference type="Gene3D" id="3.40.50.720">
    <property type="entry name" value="NAD(P)-binding Rossmann-like Domain"/>
    <property type="match status" value="2"/>
</dbReference>
<keyword evidence="4" id="KW-0560">Oxidoreductase</keyword>
<evidence type="ECO:0000256" key="6">
    <source>
        <dbReference type="ARBA" id="ARBA00030172"/>
    </source>
</evidence>
<dbReference type="InterPro" id="IPR014026">
    <property type="entry name" value="UDP-Glc/GDP-Man_DH_dimer"/>
</dbReference>
<proteinExistence type="inferred from homology"/>
<dbReference type="InterPro" id="IPR008927">
    <property type="entry name" value="6-PGluconate_DH-like_C_sf"/>
</dbReference>
<dbReference type="PANTHER" id="PTHR43491:SF2">
    <property type="entry name" value="UDP-N-ACETYL-D-MANNOSAMINE DEHYDROGENASE"/>
    <property type="match status" value="1"/>
</dbReference>
<evidence type="ECO:0000256" key="8">
    <source>
        <dbReference type="PIRNR" id="PIRNR000124"/>
    </source>
</evidence>
<dbReference type="EC" id="1.1.1.336" evidence="2"/>
<evidence type="ECO:0000259" key="9">
    <source>
        <dbReference type="SMART" id="SM00984"/>
    </source>
</evidence>
<dbReference type="Pfam" id="PF00984">
    <property type="entry name" value="UDPG_MGDP_dh"/>
    <property type="match status" value="1"/>
</dbReference>
<dbReference type="Pfam" id="PF03721">
    <property type="entry name" value="UDPG_MGDP_dh_N"/>
    <property type="match status" value="1"/>
</dbReference>